<evidence type="ECO:0000256" key="7">
    <source>
        <dbReference type="ARBA" id="ARBA00022833"/>
    </source>
</evidence>
<comment type="similarity">
    <text evidence="12">Belongs to the helicase family. PriA subfamily.</text>
</comment>
<feature type="binding site" evidence="12">
    <location>
        <position position="479"/>
    </location>
    <ligand>
        <name>Zn(2+)</name>
        <dbReference type="ChEBI" id="CHEBI:29105"/>
        <label>2</label>
    </ligand>
</feature>
<accession>A0AAE3AWL8</accession>
<dbReference type="Pfam" id="PF18074">
    <property type="entry name" value="PriA_C"/>
    <property type="match status" value="1"/>
</dbReference>
<comment type="subunit">
    <text evidence="12">Component of the replication restart primosome.</text>
</comment>
<dbReference type="GO" id="GO:0043138">
    <property type="term" value="F:3'-5' DNA helicase activity"/>
    <property type="evidence" value="ECO:0007669"/>
    <property type="project" value="UniProtKB-EC"/>
</dbReference>
<dbReference type="InterPro" id="IPR005259">
    <property type="entry name" value="PriA"/>
</dbReference>
<evidence type="ECO:0000256" key="6">
    <source>
        <dbReference type="ARBA" id="ARBA00022806"/>
    </source>
</evidence>
<evidence type="ECO:0000256" key="9">
    <source>
        <dbReference type="ARBA" id="ARBA00023125"/>
    </source>
</evidence>
<protein>
    <recommendedName>
        <fullName evidence="12">Replication restart protein PriA</fullName>
    </recommendedName>
    <alternativeName>
        <fullName evidence="12">ATP-dependent DNA helicase PriA</fullName>
        <ecNumber evidence="12">5.6.2.4</ecNumber>
    </alternativeName>
    <alternativeName>
        <fullName evidence="12">DNA 3'-5' helicase PriA</fullName>
    </alternativeName>
</protein>
<keyword evidence="1 12" id="KW-0639">Primosome</keyword>
<dbReference type="AlphaFoldDB" id="A0AAE3AWL8"/>
<dbReference type="Proteomes" id="UP001199355">
    <property type="component" value="Unassembled WGS sequence"/>
</dbReference>
<dbReference type="SMART" id="SM00490">
    <property type="entry name" value="HELICc"/>
    <property type="match status" value="1"/>
</dbReference>
<dbReference type="GO" id="GO:0016787">
    <property type="term" value="F:hydrolase activity"/>
    <property type="evidence" value="ECO:0007669"/>
    <property type="project" value="UniProtKB-KW"/>
</dbReference>
<keyword evidence="9 12" id="KW-0238">DNA-binding</keyword>
<dbReference type="InterPro" id="IPR041222">
    <property type="entry name" value="PriA_3primeBD"/>
</dbReference>
<evidence type="ECO:0000259" key="14">
    <source>
        <dbReference type="PROSITE" id="PS51194"/>
    </source>
</evidence>
<keyword evidence="6 12" id="KW-0347">Helicase</keyword>
<evidence type="ECO:0000256" key="2">
    <source>
        <dbReference type="ARBA" id="ARBA00022705"/>
    </source>
</evidence>
<evidence type="ECO:0000256" key="8">
    <source>
        <dbReference type="ARBA" id="ARBA00022840"/>
    </source>
</evidence>
<keyword evidence="2 12" id="KW-0235">DNA replication</keyword>
<evidence type="ECO:0000256" key="1">
    <source>
        <dbReference type="ARBA" id="ARBA00022515"/>
    </source>
</evidence>
<comment type="catalytic activity">
    <reaction evidence="11 12">
        <text>ATP + H2O = ADP + phosphate + H(+)</text>
        <dbReference type="Rhea" id="RHEA:13065"/>
        <dbReference type="ChEBI" id="CHEBI:15377"/>
        <dbReference type="ChEBI" id="CHEBI:15378"/>
        <dbReference type="ChEBI" id="CHEBI:30616"/>
        <dbReference type="ChEBI" id="CHEBI:43474"/>
        <dbReference type="ChEBI" id="CHEBI:456216"/>
        <dbReference type="EC" id="5.6.2.4"/>
    </reaction>
</comment>
<feature type="domain" description="Helicase C-terminal" evidence="14">
    <location>
        <begin position="484"/>
        <end position="638"/>
    </location>
</feature>
<dbReference type="InterPro" id="IPR027417">
    <property type="entry name" value="P-loop_NTPase"/>
</dbReference>
<evidence type="ECO:0000259" key="13">
    <source>
        <dbReference type="PROSITE" id="PS51192"/>
    </source>
</evidence>
<keyword evidence="4 12" id="KW-0547">Nucleotide-binding</keyword>
<dbReference type="FunFam" id="3.40.50.300:FF:000489">
    <property type="entry name" value="Primosome assembly protein PriA"/>
    <property type="match status" value="1"/>
</dbReference>
<dbReference type="GO" id="GO:1990077">
    <property type="term" value="C:primosome complex"/>
    <property type="evidence" value="ECO:0007669"/>
    <property type="project" value="UniProtKB-UniRule"/>
</dbReference>
<keyword evidence="10 12" id="KW-0413">Isomerase</keyword>
<dbReference type="EC" id="5.6.2.4" evidence="12"/>
<dbReference type="GO" id="GO:0006310">
    <property type="term" value="P:DNA recombination"/>
    <property type="evidence" value="ECO:0007669"/>
    <property type="project" value="InterPro"/>
</dbReference>
<dbReference type="InterPro" id="IPR041236">
    <property type="entry name" value="PriA_C"/>
</dbReference>
<dbReference type="InterPro" id="IPR001650">
    <property type="entry name" value="Helicase_C-like"/>
</dbReference>
<proteinExistence type="inferred from homology"/>
<keyword evidence="8 12" id="KW-0067">ATP-binding</keyword>
<dbReference type="GO" id="GO:0003677">
    <property type="term" value="F:DNA binding"/>
    <property type="evidence" value="ECO:0007669"/>
    <property type="project" value="UniProtKB-UniRule"/>
</dbReference>
<dbReference type="GO" id="GO:0005524">
    <property type="term" value="F:ATP binding"/>
    <property type="evidence" value="ECO:0007669"/>
    <property type="project" value="UniProtKB-UniRule"/>
</dbReference>
<dbReference type="PANTHER" id="PTHR30580">
    <property type="entry name" value="PRIMOSOMAL PROTEIN N"/>
    <property type="match status" value="1"/>
</dbReference>
<evidence type="ECO:0000256" key="4">
    <source>
        <dbReference type="ARBA" id="ARBA00022741"/>
    </source>
</evidence>
<dbReference type="InterPro" id="IPR040498">
    <property type="entry name" value="PriA_CRR"/>
</dbReference>
<reference evidence="15 16" key="1">
    <citation type="submission" date="2021-10" db="EMBL/GenBank/DDBJ databases">
        <title>Anaerobic single-cell dispensing facilitates the cultivation of human gut bacteria.</title>
        <authorList>
            <person name="Afrizal A."/>
        </authorList>
    </citation>
    <scope>NUCLEOTIDE SEQUENCE [LARGE SCALE GENOMIC DNA]</scope>
    <source>
        <strain evidence="15 16">CLA-AA-H244</strain>
    </source>
</reference>
<evidence type="ECO:0000256" key="5">
    <source>
        <dbReference type="ARBA" id="ARBA00022801"/>
    </source>
</evidence>
<feature type="binding site" evidence="12">
    <location>
        <position position="462"/>
    </location>
    <ligand>
        <name>Zn(2+)</name>
        <dbReference type="ChEBI" id="CHEBI:29105"/>
        <label>2</label>
    </ligand>
</feature>
<dbReference type="SUPFAM" id="SSF52540">
    <property type="entry name" value="P-loop containing nucleoside triphosphate hydrolases"/>
    <property type="match status" value="1"/>
</dbReference>
<feature type="binding site" evidence="12">
    <location>
        <position position="489"/>
    </location>
    <ligand>
        <name>Zn(2+)</name>
        <dbReference type="ChEBI" id="CHEBI:29105"/>
        <label>1</label>
    </ligand>
</feature>
<dbReference type="InterPro" id="IPR014001">
    <property type="entry name" value="Helicase_ATP-bd"/>
</dbReference>
<organism evidence="15 16">
    <name type="scientific">Gallintestinimicrobium propionicum</name>
    <dbReference type="NCBI Taxonomy" id="2981770"/>
    <lineage>
        <taxon>Bacteria</taxon>
        <taxon>Bacillati</taxon>
        <taxon>Bacillota</taxon>
        <taxon>Clostridia</taxon>
        <taxon>Lachnospirales</taxon>
        <taxon>Lachnospiraceae</taxon>
        <taxon>Gallintestinimicrobium</taxon>
    </lineage>
</organism>
<dbReference type="RefSeq" id="WP_308728516.1">
    <property type="nucleotide sequence ID" value="NZ_JAJEQF010000029.1"/>
</dbReference>
<dbReference type="HAMAP" id="MF_00983">
    <property type="entry name" value="PriA"/>
    <property type="match status" value="1"/>
</dbReference>
<gene>
    <name evidence="12 15" type="primary">priA</name>
    <name evidence="15" type="ORF">LKD45_10745</name>
</gene>
<dbReference type="GO" id="GO:0006270">
    <property type="term" value="P:DNA replication initiation"/>
    <property type="evidence" value="ECO:0007669"/>
    <property type="project" value="TreeGrafter"/>
</dbReference>
<feature type="binding site" evidence="12">
    <location>
        <position position="492"/>
    </location>
    <ligand>
        <name>Zn(2+)</name>
        <dbReference type="ChEBI" id="CHEBI:29105"/>
        <label>1</label>
    </ligand>
</feature>
<dbReference type="Pfam" id="PF00271">
    <property type="entry name" value="Helicase_C"/>
    <property type="match status" value="1"/>
</dbReference>
<dbReference type="SMART" id="SM00487">
    <property type="entry name" value="DEXDc"/>
    <property type="match status" value="1"/>
</dbReference>
<keyword evidence="3 12" id="KW-0479">Metal-binding</keyword>
<comment type="caution">
    <text evidence="15">The sequence shown here is derived from an EMBL/GenBank/DDBJ whole genome shotgun (WGS) entry which is preliminary data.</text>
</comment>
<keyword evidence="16" id="KW-1185">Reference proteome</keyword>
<dbReference type="Pfam" id="PF17764">
    <property type="entry name" value="PriA_3primeBD"/>
    <property type="match status" value="1"/>
</dbReference>
<feature type="binding site" evidence="12">
    <location>
        <position position="453"/>
    </location>
    <ligand>
        <name>Zn(2+)</name>
        <dbReference type="ChEBI" id="CHEBI:29105"/>
        <label>1</label>
    </ligand>
</feature>
<evidence type="ECO:0000256" key="12">
    <source>
        <dbReference type="HAMAP-Rule" id="MF_00983"/>
    </source>
</evidence>
<feature type="binding site" evidence="12">
    <location>
        <position position="450"/>
    </location>
    <ligand>
        <name>Zn(2+)</name>
        <dbReference type="ChEBI" id="CHEBI:29105"/>
        <label>1</label>
    </ligand>
</feature>
<dbReference type="InterPro" id="IPR042115">
    <property type="entry name" value="PriA_3primeBD_sf"/>
</dbReference>
<dbReference type="Pfam" id="PF18319">
    <property type="entry name" value="Zn_ribbon_PriA"/>
    <property type="match status" value="1"/>
</dbReference>
<feature type="domain" description="Helicase ATP-binding" evidence="13">
    <location>
        <begin position="222"/>
        <end position="388"/>
    </location>
</feature>
<dbReference type="EMBL" id="JAJEQF010000029">
    <property type="protein sequence ID" value="MCC2168160.1"/>
    <property type="molecule type" value="Genomic_DNA"/>
</dbReference>
<feature type="binding site" evidence="12">
    <location>
        <position position="476"/>
    </location>
    <ligand>
        <name>Zn(2+)</name>
        <dbReference type="ChEBI" id="CHEBI:29105"/>
        <label>2</label>
    </ligand>
</feature>
<dbReference type="CDD" id="cd17929">
    <property type="entry name" value="DEXHc_priA"/>
    <property type="match status" value="1"/>
</dbReference>
<sequence>MKKEFANVIVDISHEKVDRPFGYRIPERLADSVTPGVRVKIPFGAGNALRTGYVIEVTDHSEFPRERMKEIDSVLPGTKEPSQRLIVLAAWMKQQYGSTMIQALKTVLPARATVGEKERKSIELLLQDAQAQELAAQMERRHQTARLRLLQELMTNRTISWEAATKRLKVPSSVISKLESDGVLKVHASVAYRNPIRRMGEETEKKTLSEEQQGAVNGILNAFDQNDRRPSLIHGITGSGKTEVYLALIEGMIKRGRQSIVLIPEIALTYQTVQRFTARFGDRVSVMNSTLSVGEKQDQCRRAERGELDVIIGPRSALFVPFPNLGMILMDEEHELSYKSETSPKYHARETAQKLAELSDATLVLGSATPSLEAYSRAQRGDYHFYKLTKRLTGGSLPRVEIADLREELRNGNRSIFSVSLQEKLRDRLARKEQSMLFLNRRGYAGFVSCRACGYVCKCPHCDVSLSEHRGGRLVCHYCGYEQPAVKLCPSCGSKYILGFRAGTEAMEEQLHKMFPQARVLRMDADTTRTRESYEKILAAFARGDADILVGTQMIVKGHDFPAVTLVGVLAADLSLSMSDYRAGERTFQLLTQAAGRAGRGSRPGEVVIQTYQPDHYSIQYAARQDYEGFYQEELTYRQLLSYPPASHILAVQFYSKKQEEALAGAQEAASYVRQVTQSRQFTQQMSGTVQIPTPAAAHNAASAALPDTIVIGPAPALIGKINDVYRYGIYLKNHDYEKLVELKDGIEQMRSLPQRQKALCQFDFDPVHSF</sequence>
<dbReference type="Pfam" id="PF04851">
    <property type="entry name" value="ResIII"/>
    <property type="match status" value="1"/>
</dbReference>
<feature type="binding site" evidence="12">
    <location>
        <position position="459"/>
    </location>
    <ligand>
        <name>Zn(2+)</name>
        <dbReference type="ChEBI" id="CHEBI:29105"/>
        <label>2</label>
    </ligand>
</feature>
<dbReference type="GO" id="GO:0006302">
    <property type="term" value="P:double-strand break repair"/>
    <property type="evidence" value="ECO:0007669"/>
    <property type="project" value="InterPro"/>
</dbReference>
<dbReference type="Gene3D" id="3.40.1440.60">
    <property type="entry name" value="PriA, 3(prime) DNA-binding domain"/>
    <property type="match status" value="1"/>
</dbReference>
<dbReference type="NCBIfam" id="TIGR00595">
    <property type="entry name" value="priA"/>
    <property type="match status" value="1"/>
</dbReference>
<dbReference type="Gene3D" id="3.40.50.300">
    <property type="entry name" value="P-loop containing nucleotide triphosphate hydrolases"/>
    <property type="match status" value="2"/>
</dbReference>
<keyword evidence="7 12" id="KW-0862">Zinc</keyword>
<dbReference type="CDD" id="cd18804">
    <property type="entry name" value="SF2_C_priA"/>
    <property type="match status" value="1"/>
</dbReference>
<evidence type="ECO:0000256" key="10">
    <source>
        <dbReference type="ARBA" id="ARBA00023235"/>
    </source>
</evidence>
<dbReference type="PANTHER" id="PTHR30580:SF0">
    <property type="entry name" value="PRIMOSOMAL PROTEIN N"/>
    <property type="match status" value="1"/>
</dbReference>
<comment type="catalytic activity">
    <reaction evidence="12">
        <text>Couples ATP hydrolysis with the unwinding of duplex DNA by translocating in the 3'-5' direction.</text>
        <dbReference type="EC" id="5.6.2.4"/>
    </reaction>
</comment>
<dbReference type="InterPro" id="IPR006935">
    <property type="entry name" value="Helicase/UvrB_N"/>
</dbReference>
<evidence type="ECO:0000313" key="16">
    <source>
        <dbReference type="Proteomes" id="UP001199355"/>
    </source>
</evidence>
<evidence type="ECO:0000256" key="11">
    <source>
        <dbReference type="ARBA" id="ARBA00048988"/>
    </source>
</evidence>
<dbReference type="GO" id="GO:0008270">
    <property type="term" value="F:zinc ion binding"/>
    <property type="evidence" value="ECO:0007669"/>
    <property type="project" value="UniProtKB-UniRule"/>
</dbReference>
<dbReference type="PROSITE" id="PS51194">
    <property type="entry name" value="HELICASE_CTER"/>
    <property type="match status" value="1"/>
</dbReference>
<keyword evidence="5 12" id="KW-0378">Hydrolase</keyword>
<comment type="function">
    <text evidence="12">Initiates the restart of stalled replication forks, which reloads the replicative helicase on sites other than the origin of replication. Recognizes and binds to abandoned replication forks and remodels them to uncover a helicase loading site. Promotes assembly of the primosome at these replication forks.</text>
</comment>
<comment type="cofactor">
    <cofactor evidence="12">
        <name>Zn(2+)</name>
        <dbReference type="ChEBI" id="CHEBI:29105"/>
    </cofactor>
    <text evidence="12">Binds 2 zinc ions per subunit.</text>
</comment>
<dbReference type="GO" id="GO:0006269">
    <property type="term" value="P:DNA replication, synthesis of primer"/>
    <property type="evidence" value="ECO:0007669"/>
    <property type="project" value="UniProtKB-KW"/>
</dbReference>
<name>A0AAE3AWL8_9FIRM</name>
<dbReference type="PROSITE" id="PS51192">
    <property type="entry name" value="HELICASE_ATP_BIND_1"/>
    <property type="match status" value="1"/>
</dbReference>
<evidence type="ECO:0000256" key="3">
    <source>
        <dbReference type="ARBA" id="ARBA00022723"/>
    </source>
</evidence>
<evidence type="ECO:0000313" key="15">
    <source>
        <dbReference type="EMBL" id="MCC2168160.1"/>
    </source>
</evidence>